<evidence type="ECO:0000259" key="4">
    <source>
        <dbReference type="PROSITE" id="PS01124"/>
    </source>
</evidence>
<dbReference type="PROSITE" id="PS01124">
    <property type="entry name" value="HTH_ARAC_FAMILY_2"/>
    <property type="match status" value="1"/>
</dbReference>
<comment type="caution">
    <text evidence="5">The sequence shown here is derived from an EMBL/GenBank/DDBJ whole genome shotgun (WGS) entry which is preliminary data.</text>
</comment>
<dbReference type="PANTHER" id="PTHR46796:SF6">
    <property type="entry name" value="ARAC SUBFAMILY"/>
    <property type="match status" value="1"/>
</dbReference>
<organism evidence="5 6">
    <name type="scientific">Thioclava kandeliae</name>
    <dbReference type="NCBI Taxonomy" id="3070818"/>
    <lineage>
        <taxon>Bacteria</taxon>
        <taxon>Pseudomonadati</taxon>
        <taxon>Pseudomonadota</taxon>
        <taxon>Alphaproteobacteria</taxon>
        <taxon>Rhodobacterales</taxon>
        <taxon>Paracoccaceae</taxon>
        <taxon>Thioclava</taxon>
    </lineage>
</organism>
<name>A0ABV1SLG1_9RHOB</name>
<dbReference type="InterPro" id="IPR009057">
    <property type="entry name" value="Homeodomain-like_sf"/>
</dbReference>
<keyword evidence="2" id="KW-0238">DNA-binding</keyword>
<reference evidence="5 6" key="2">
    <citation type="submission" date="2024-06" db="EMBL/GenBank/DDBJ databases">
        <title>Thioclava kandeliae sp. nov. from a rhizosphere soil sample of Kandelia candel in a mangrove.</title>
        <authorList>
            <person name="Mu T."/>
        </authorList>
    </citation>
    <scope>NUCLEOTIDE SEQUENCE [LARGE SCALE GENOMIC DNA]</scope>
    <source>
        <strain evidence="5 6">CPCC 100088</strain>
    </source>
</reference>
<dbReference type="EMBL" id="JAYWLC010000027">
    <property type="protein sequence ID" value="MER5173743.1"/>
    <property type="molecule type" value="Genomic_DNA"/>
</dbReference>
<dbReference type="Proteomes" id="UP001438953">
    <property type="component" value="Unassembled WGS sequence"/>
</dbReference>
<dbReference type="InterPro" id="IPR050204">
    <property type="entry name" value="AraC_XylS_family_regulators"/>
</dbReference>
<evidence type="ECO:0000256" key="1">
    <source>
        <dbReference type="ARBA" id="ARBA00023015"/>
    </source>
</evidence>
<dbReference type="PRINTS" id="PR00032">
    <property type="entry name" value="HTHARAC"/>
</dbReference>
<dbReference type="PANTHER" id="PTHR46796">
    <property type="entry name" value="HTH-TYPE TRANSCRIPTIONAL ACTIVATOR RHAS-RELATED"/>
    <property type="match status" value="1"/>
</dbReference>
<dbReference type="SMART" id="SM00342">
    <property type="entry name" value="HTH_ARAC"/>
    <property type="match status" value="1"/>
</dbReference>
<keyword evidence="6" id="KW-1185">Reference proteome</keyword>
<dbReference type="Gene3D" id="1.10.10.60">
    <property type="entry name" value="Homeodomain-like"/>
    <property type="match status" value="1"/>
</dbReference>
<proteinExistence type="predicted"/>
<evidence type="ECO:0000256" key="2">
    <source>
        <dbReference type="ARBA" id="ARBA00023125"/>
    </source>
</evidence>
<keyword evidence="1" id="KW-0805">Transcription regulation</keyword>
<feature type="domain" description="HTH araC/xylS-type" evidence="4">
    <location>
        <begin position="212"/>
        <end position="311"/>
    </location>
</feature>
<dbReference type="Pfam" id="PF14525">
    <property type="entry name" value="AraC_binding_2"/>
    <property type="match status" value="1"/>
</dbReference>
<keyword evidence="3" id="KW-0804">Transcription</keyword>
<protein>
    <submittedName>
        <fullName evidence="5">Helix-turn-helix domain-containing protein</fullName>
    </submittedName>
</protein>
<dbReference type="Pfam" id="PF12833">
    <property type="entry name" value="HTH_18"/>
    <property type="match status" value="1"/>
</dbReference>
<accession>A0ABV1SLG1</accession>
<evidence type="ECO:0000313" key="5">
    <source>
        <dbReference type="EMBL" id="MER5173743.1"/>
    </source>
</evidence>
<dbReference type="RefSeq" id="WP_349295431.1">
    <property type="nucleotide sequence ID" value="NZ_JAYWLC010000027.1"/>
</dbReference>
<reference evidence="5 6" key="1">
    <citation type="submission" date="2024-01" db="EMBL/GenBank/DDBJ databases">
        <authorList>
            <person name="Deng Y."/>
            <person name="Su J."/>
        </authorList>
    </citation>
    <scope>NUCLEOTIDE SEQUENCE [LARGE SCALE GENOMIC DNA]</scope>
    <source>
        <strain evidence="5 6">CPCC 100088</strain>
    </source>
</reference>
<dbReference type="InterPro" id="IPR018060">
    <property type="entry name" value="HTH_AraC"/>
</dbReference>
<gene>
    <name evidence="5" type="ORF">VSX56_18445</name>
</gene>
<dbReference type="SUPFAM" id="SSF46689">
    <property type="entry name" value="Homeodomain-like"/>
    <property type="match status" value="1"/>
</dbReference>
<evidence type="ECO:0000256" key="3">
    <source>
        <dbReference type="ARBA" id="ARBA00023163"/>
    </source>
</evidence>
<dbReference type="InterPro" id="IPR020449">
    <property type="entry name" value="Tscrpt_reg_AraC-type_HTH"/>
</dbReference>
<dbReference type="InterPro" id="IPR035418">
    <property type="entry name" value="AraC-bd_2"/>
</dbReference>
<sequence length="312" mass="34811">MSALFDTSQIETQNRFAYWNDLVFKNYAPCMGRAPKDEEFSATLEALPFGQMMISRVASSPITYERRLSDVRYDPRDDFFAVAMLSGRTMLVQNGHETWARPGDIYLYSSARPYQHHSDADYRCVSLRIPRALAQARLTQLDDITGRVLKGDTPYGRILSSLIVEASEISAQGDREQALQGFSTSVLDMMTAAIGASFGAESCGSRNQRLLSRIQHYMRDNLADSGLGLAEIATAQNVSMRTLARLFTEAGTTPMAWLQSQRLACAYAALNERRVESVSEAAFAYGFNDSSYFGKAFKKTYGITPKTLLERN</sequence>
<evidence type="ECO:0000313" key="6">
    <source>
        <dbReference type="Proteomes" id="UP001438953"/>
    </source>
</evidence>